<gene>
    <name evidence="3" type="ORF">CGC21_31110</name>
</gene>
<dbReference type="PROSITE" id="PS50030">
    <property type="entry name" value="UBA"/>
    <property type="match status" value="1"/>
</dbReference>
<dbReference type="InterPro" id="IPR015940">
    <property type="entry name" value="UBA"/>
</dbReference>
<accession>A0A504XN61</accession>
<dbReference type="InterPro" id="IPR047878">
    <property type="entry name" value="UBL7_UBA"/>
</dbReference>
<feature type="compositionally biased region" description="Low complexity" evidence="1">
    <location>
        <begin position="334"/>
        <end position="363"/>
    </location>
</feature>
<protein>
    <submittedName>
        <fullName evidence="3">UBA/TS-N domain family protein</fullName>
    </submittedName>
</protein>
<dbReference type="EMBL" id="RHLC01000016">
    <property type="protein sequence ID" value="TPP47580.1"/>
    <property type="molecule type" value="Genomic_DNA"/>
</dbReference>
<sequence length="546" mass="59312">MEYQIISSKGDKFALCIDDDMTVGDVKGVAAAMLDAPDDVVMTVSLNGKLLKDDAETWGELRRRLFRSQQPHPMQRKLFCNVTDRPVVESQSAEMLRMLPSKEEKKLEQEKEREKVAAMDSMVDTLADNPAFLEGMLSMNPMIKRMQKKSPEVARMLKDPDTLRMLLKSSVDPQRRREMERNAELQLAHIAALPGGQQMINHYMDQLTEDEEETDAQRQLRIGRSTAEVSDEIAHPDPTKEANNDPLPNPWATPAATASGAASQTGGAFPFGDAEGFPFFSPFGFPPAAASSPNGAATDPVASSFVGGSAAASSSGPDQEVMNSMIQMMMQSMMTPPSAPTTATTDAQSPSTAAAPVPASPSVLSEETVQRGLSALREMGFEDEALCREALTACGGDAEAAVDYIAEHQEDSRAGCEAVKLVPGLPRGQLHELRTWPPVSDATPTSRENRAARCDTLAHGGSLTAAVPHQKNEDAELTRRPETVLAQLRTGACPHFGFRQRWVAGSDSMELTWCGAFYSARIAPLIGRQDASSYTTEVEPWRSRGR</sequence>
<dbReference type="CDD" id="cd14326">
    <property type="entry name" value="UBA_UBL7"/>
    <property type="match status" value="1"/>
</dbReference>
<dbReference type="VEuPathDB" id="TriTrypDB:LdCL_270012200"/>
<organism evidence="3 4">
    <name type="scientific">Leishmania donovani</name>
    <dbReference type="NCBI Taxonomy" id="5661"/>
    <lineage>
        <taxon>Eukaryota</taxon>
        <taxon>Discoba</taxon>
        <taxon>Euglenozoa</taxon>
        <taxon>Kinetoplastea</taxon>
        <taxon>Metakinetoplastina</taxon>
        <taxon>Trypanosomatida</taxon>
        <taxon>Trypanosomatidae</taxon>
        <taxon>Leishmaniinae</taxon>
        <taxon>Leishmania</taxon>
    </lineage>
</organism>
<dbReference type="SUPFAM" id="SSF46934">
    <property type="entry name" value="UBA-like"/>
    <property type="match status" value="1"/>
</dbReference>
<dbReference type="PANTHER" id="PTHR10677:SF3">
    <property type="entry name" value="FI07626P-RELATED"/>
    <property type="match status" value="1"/>
</dbReference>
<dbReference type="GO" id="GO:0031593">
    <property type="term" value="F:polyubiquitin modification-dependent protein binding"/>
    <property type="evidence" value="ECO:0007669"/>
    <property type="project" value="TreeGrafter"/>
</dbReference>
<dbReference type="Proteomes" id="UP000318447">
    <property type="component" value="Unassembled WGS sequence"/>
</dbReference>
<evidence type="ECO:0000256" key="1">
    <source>
        <dbReference type="SAM" id="MobiDB-lite"/>
    </source>
</evidence>
<feature type="region of interest" description="Disordered" evidence="1">
    <location>
        <begin position="224"/>
        <end position="264"/>
    </location>
</feature>
<dbReference type="GO" id="GO:0006511">
    <property type="term" value="P:ubiquitin-dependent protein catabolic process"/>
    <property type="evidence" value="ECO:0007669"/>
    <property type="project" value="TreeGrafter"/>
</dbReference>
<dbReference type="PANTHER" id="PTHR10677">
    <property type="entry name" value="UBIQUILIN"/>
    <property type="match status" value="1"/>
</dbReference>
<evidence type="ECO:0000313" key="3">
    <source>
        <dbReference type="EMBL" id="TPP47580.1"/>
    </source>
</evidence>
<dbReference type="Pfam" id="PF00627">
    <property type="entry name" value="UBA"/>
    <property type="match status" value="1"/>
</dbReference>
<feature type="compositionally biased region" description="Basic and acidic residues" evidence="1">
    <location>
        <begin position="232"/>
        <end position="243"/>
    </location>
</feature>
<feature type="compositionally biased region" description="Low complexity" evidence="1">
    <location>
        <begin position="252"/>
        <end position="264"/>
    </location>
</feature>
<dbReference type="Pfam" id="PF23195">
    <property type="entry name" value="UBQLN1"/>
    <property type="match status" value="1"/>
</dbReference>
<reference evidence="4" key="1">
    <citation type="submission" date="2019-02" db="EMBL/GenBank/DDBJ databases">
        <title>FDA dAtabase for Regulatory Grade micrObial Sequences (FDA-ARGOS): Supporting development and validation of Infectious Disease Dx tests.</title>
        <authorList>
            <person name="Duncan R."/>
            <person name="Fisher C."/>
            <person name="Tallon L."/>
            <person name="Sadzewicz L."/>
            <person name="Sengamalay N."/>
            <person name="Ott S."/>
            <person name="Godinez A."/>
            <person name="Nagaraj S."/>
            <person name="Vavikolanu K."/>
            <person name="Nadendla S."/>
            <person name="Aluvathingal J."/>
            <person name="Sichtig H."/>
        </authorList>
    </citation>
    <scope>NUCLEOTIDE SEQUENCE [LARGE SCALE GENOMIC DNA]</scope>
    <source>
        <strain evidence="4">FDAARGOS_361</strain>
    </source>
</reference>
<feature type="region of interest" description="Disordered" evidence="1">
    <location>
        <begin position="334"/>
        <end position="365"/>
    </location>
</feature>
<evidence type="ECO:0000313" key="4">
    <source>
        <dbReference type="Proteomes" id="UP000318447"/>
    </source>
</evidence>
<dbReference type="AlphaFoldDB" id="A0A504XN61"/>
<comment type="caution">
    <text evidence="3">The sequence shown here is derived from an EMBL/GenBank/DDBJ whole genome shotgun (WGS) entry which is preliminary data.</text>
</comment>
<dbReference type="InterPro" id="IPR009060">
    <property type="entry name" value="UBA-like_sf"/>
</dbReference>
<dbReference type="VEuPathDB" id="TriTrypDB:LDHU3_27.0940"/>
<evidence type="ECO:0000259" key="2">
    <source>
        <dbReference type="PROSITE" id="PS50030"/>
    </source>
</evidence>
<feature type="domain" description="UBA" evidence="2">
    <location>
        <begin position="363"/>
        <end position="408"/>
    </location>
</feature>
<dbReference type="GO" id="GO:0005829">
    <property type="term" value="C:cytosol"/>
    <property type="evidence" value="ECO:0007669"/>
    <property type="project" value="TreeGrafter"/>
</dbReference>
<dbReference type="SMART" id="SM00165">
    <property type="entry name" value="UBA"/>
    <property type="match status" value="1"/>
</dbReference>
<dbReference type="Gene3D" id="1.10.8.10">
    <property type="entry name" value="DNA helicase RuvA subunit, C-terminal domain"/>
    <property type="match status" value="1"/>
</dbReference>
<dbReference type="InterPro" id="IPR015496">
    <property type="entry name" value="Ubiquilin"/>
</dbReference>
<dbReference type="VEuPathDB" id="TriTrypDB:LdCL_270011800"/>
<proteinExistence type="predicted"/>
<name>A0A504XN61_LEIDO</name>
<dbReference type="VEuPathDB" id="TriTrypDB:LdBPK_270570.1"/>